<evidence type="ECO:0000256" key="8">
    <source>
        <dbReference type="SAM" id="MobiDB-lite"/>
    </source>
</evidence>
<dbReference type="GO" id="GO:0048278">
    <property type="term" value="P:vesicle docking"/>
    <property type="evidence" value="ECO:0007669"/>
    <property type="project" value="TreeGrafter"/>
</dbReference>
<dbReference type="Proteomes" id="UP000723463">
    <property type="component" value="Unassembled WGS sequence"/>
</dbReference>
<evidence type="ECO:0000256" key="1">
    <source>
        <dbReference type="ARBA" id="ARBA00004211"/>
    </source>
</evidence>
<dbReference type="InterPro" id="IPR006011">
    <property type="entry name" value="Syntaxin_N"/>
</dbReference>
<keyword evidence="5 7" id="KW-0175">Coiled coil</keyword>
<dbReference type="GO" id="GO:0000149">
    <property type="term" value="F:SNARE binding"/>
    <property type="evidence" value="ECO:0007669"/>
    <property type="project" value="TreeGrafter"/>
</dbReference>
<proteinExistence type="inferred from homology"/>
<evidence type="ECO:0000256" key="6">
    <source>
        <dbReference type="ARBA" id="ARBA00023136"/>
    </source>
</evidence>
<keyword evidence="12" id="KW-1185">Reference proteome</keyword>
<feature type="transmembrane region" description="Helical" evidence="9">
    <location>
        <begin position="344"/>
        <end position="362"/>
    </location>
</feature>
<dbReference type="SMART" id="SM00397">
    <property type="entry name" value="t_SNARE"/>
    <property type="match status" value="1"/>
</dbReference>
<organism evidence="11 12">
    <name type="scientific">Mortierella hygrophila</name>
    <dbReference type="NCBI Taxonomy" id="979708"/>
    <lineage>
        <taxon>Eukaryota</taxon>
        <taxon>Fungi</taxon>
        <taxon>Fungi incertae sedis</taxon>
        <taxon>Mucoromycota</taxon>
        <taxon>Mortierellomycotina</taxon>
        <taxon>Mortierellomycetes</taxon>
        <taxon>Mortierellales</taxon>
        <taxon>Mortierellaceae</taxon>
        <taxon>Mortierella</taxon>
    </lineage>
</organism>
<dbReference type="GO" id="GO:0006906">
    <property type="term" value="P:vesicle fusion"/>
    <property type="evidence" value="ECO:0007669"/>
    <property type="project" value="TreeGrafter"/>
</dbReference>
<dbReference type="AlphaFoldDB" id="A0A9P6JZF0"/>
<evidence type="ECO:0000256" key="9">
    <source>
        <dbReference type="SAM" id="Phobius"/>
    </source>
</evidence>
<dbReference type="Gene3D" id="1.20.58.70">
    <property type="match status" value="1"/>
</dbReference>
<evidence type="ECO:0000256" key="4">
    <source>
        <dbReference type="ARBA" id="ARBA00022989"/>
    </source>
</evidence>
<dbReference type="InterPro" id="IPR045242">
    <property type="entry name" value="Syntaxin"/>
</dbReference>
<evidence type="ECO:0000256" key="2">
    <source>
        <dbReference type="ARBA" id="ARBA00009063"/>
    </source>
</evidence>
<feature type="compositionally biased region" description="Low complexity" evidence="8">
    <location>
        <begin position="11"/>
        <end position="86"/>
    </location>
</feature>
<dbReference type="PROSITE" id="PS50192">
    <property type="entry name" value="T_SNARE"/>
    <property type="match status" value="1"/>
</dbReference>
<dbReference type="GO" id="GO:0031201">
    <property type="term" value="C:SNARE complex"/>
    <property type="evidence" value="ECO:0007669"/>
    <property type="project" value="TreeGrafter"/>
</dbReference>
<feature type="region of interest" description="Disordered" evidence="8">
    <location>
        <begin position="1"/>
        <end position="91"/>
    </location>
</feature>
<keyword evidence="6 9" id="KW-0472">Membrane</keyword>
<dbReference type="FunFam" id="1.20.58.70:FF:000008">
    <property type="entry name" value="Syntaxin family protein"/>
    <property type="match status" value="1"/>
</dbReference>
<comment type="caution">
    <text evidence="11">The sequence shown here is derived from an EMBL/GenBank/DDBJ whole genome shotgun (WGS) entry which is preliminary data.</text>
</comment>
<comment type="similarity">
    <text evidence="2">Belongs to the syntaxin family.</text>
</comment>
<feature type="coiled-coil region" evidence="7">
    <location>
        <begin position="107"/>
        <end position="134"/>
    </location>
</feature>
<dbReference type="GO" id="GO:0006887">
    <property type="term" value="P:exocytosis"/>
    <property type="evidence" value="ECO:0007669"/>
    <property type="project" value="TreeGrafter"/>
</dbReference>
<protein>
    <submittedName>
        <fullName evidence="11">Plasma membrane t-SNARE, secretory vesicle fusion</fullName>
    </submittedName>
</protein>
<evidence type="ECO:0000256" key="3">
    <source>
        <dbReference type="ARBA" id="ARBA00022692"/>
    </source>
</evidence>
<dbReference type="PANTHER" id="PTHR19957">
    <property type="entry name" value="SYNTAXIN"/>
    <property type="match status" value="1"/>
</dbReference>
<reference evidence="11" key="1">
    <citation type="journal article" date="2020" name="Fungal Divers.">
        <title>Resolving the Mortierellaceae phylogeny through synthesis of multi-gene phylogenetics and phylogenomics.</title>
        <authorList>
            <person name="Vandepol N."/>
            <person name="Liber J."/>
            <person name="Desiro A."/>
            <person name="Na H."/>
            <person name="Kennedy M."/>
            <person name="Barry K."/>
            <person name="Grigoriev I.V."/>
            <person name="Miller A.N."/>
            <person name="O'Donnell K."/>
            <person name="Stajich J.E."/>
            <person name="Bonito G."/>
        </authorList>
    </citation>
    <scope>NUCLEOTIDE SEQUENCE</scope>
    <source>
        <strain evidence="11">NRRL 2591</strain>
    </source>
</reference>
<dbReference type="GO" id="GO:0012505">
    <property type="term" value="C:endomembrane system"/>
    <property type="evidence" value="ECO:0007669"/>
    <property type="project" value="TreeGrafter"/>
</dbReference>
<evidence type="ECO:0000313" key="11">
    <source>
        <dbReference type="EMBL" id="KAF9539035.1"/>
    </source>
</evidence>
<accession>A0A9P6JZF0</accession>
<dbReference type="GO" id="GO:0005484">
    <property type="term" value="F:SNAP receptor activity"/>
    <property type="evidence" value="ECO:0007669"/>
    <property type="project" value="TreeGrafter"/>
</dbReference>
<dbReference type="Pfam" id="PF00804">
    <property type="entry name" value="Syntaxin"/>
    <property type="match status" value="1"/>
</dbReference>
<dbReference type="CDD" id="cd15849">
    <property type="entry name" value="SNARE_Sso1"/>
    <property type="match status" value="1"/>
</dbReference>
<feature type="domain" description="T-SNARE coiled-coil homology" evidence="10">
    <location>
        <begin position="270"/>
        <end position="332"/>
    </location>
</feature>
<evidence type="ECO:0000256" key="7">
    <source>
        <dbReference type="SAM" id="Coils"/>
    </source>
</evidence>
<dbReference type="InterPro" id="IPR000727">
    <property type="entry name" value="T_SNARE_dom"/>
</dbReference>
<dbReference type="GO" id="GO:0005886">
    <property type="term" value="C:plasma membrane"/>
    <property type="evidence" value="ECO:0007669"/>
    <property type="project" value="TreeGrafter"/>
</dbReference>
<keyword evidence="4 9" id="KW-1133">Transmembrane helix</keyword>
<sequence length="368" mass="42209">MSGRDRLADFQGQSNNNQGYGQQQQYGQQPYGQQQYQPQQQYGQQQYGQQQYGQQQYGGQQHQNQYDNQQQFAQQTQFQQPQQQPQQFPPPVRIEMSNVSATSSDDMNAFFAEVTAINEDIAKLEQNITQVEELHDISLNSVSSEDQAARTNRQLEGITADTTQLSNRIKRRIKDIELANLRLAKSPNIQIRSTQAKSLKDKFLKTLRRYQSSESEARKKYQGRMERQYKIVKPDATPAEIAQATQSDNPQIFAQSVLQSTRYGDANRALREVQSRHDDIKKIEKTIVELNQLFIDMETLVTEQAEVMNTIEENTQQTDTHLETGNKEVDVAITNAIGARKKKWICFFISLILLIIIVIIILKTTGVI</sequence>
<evidence type="ECO:0000313" key="12">
    <source>
        <dbReference type="Proteomes" id="UP000723463"/>
    </source>
</evidence>
<dbReference type="SMART" id="SM00503">
    <property type="entry name" value="SynN"/>
    <property type="match status" value="1"/>
</dbReference>
<evidence type="ECO:0000259" key="10">
    <source>
        <dbReference type="PROSITE" id="PS50192"/>
    </source>
</evidence>
<gene>
    <name evidence="11" type="primary">SSO2_2</name>
    <name evidence="11" type="ORF">EC957_005864</name>
</gene>
<keyword evidence="3 9" id="KW-0812">Transmembrane</keyword>
<dbReference type="GO" id="GO:0006886">
    <property type="term" value="P:intracellular protein transport"/>
    <property type="evidence" value="ECO:0007669"/>
    <property type="project" value="TreeGrafter"/>
</dbReference>
<evidence type="ECO:0000256" key="5">
    <source>
        <dbReference type="ARBA" id="ARBA00023054"/>
    </source>
</evidence>
<name>A0A9P6JZF0_9FUNG</name>
<comment type="subcellular location">
    <subcellularLocation>
        <location evidence="1">Membrane</location>
        <topology evidence="1">Single-pass type IV membrane protein</topology>
    </subcellularLocation>
</comment>
<dbReference type="EMBL" id="JAAAXW010000269">
    <property type="protein sequence ID" value="KAF9539035.1"/>
    <property type="molecule type" value="Genomic_DNA"/>
</dbReference>
<dbReference type="Pfam" id="PF05739">
    <property type="entry name" value="SNARE"/>
    <property type="match status" value="1"/>
</dbReference>
<dbReference type="PANTHER" id="PTHR19957:SF307">
    <property type="entry name" value="PROTEIN SSO1-RELATED"/>
    <property type="match status" value="1"/>
</dbReference>
<dbReference type="SUPFAM" id="SSF47661">
    <property type="entry name" value="t-snare proteins"/>
    <property type="match status" value="1"/>
</dbReference>
<dbReference type="InterPro" id="IPR010989">
    <property type="entry name" value="SNARE"/>
</dbReference>